<dbReference type="InterPro" id="IPR016040">
    <property type="entry name" value="NAD(P)-bd_dom"/>
</dbReference>
<comment type="caution">
    <text evidence="3">The sequence shown here is derived from an EMBL/GenBank/DDBJ whole genome shotgun (WGS) entry which is preliminary data.</text>
</comment>
<dbReference type="InterPro" id="IPR051207">
    <property type="entry name" value="ComplexI_NDUFA9_subunit"/>
</dbReference>
<keyword evidence="1" id="KW-1133">Transmembrane helix</keyword>
<gene>
    <name evidence="3" type="ORF">ACFSKP_13415</name>
</gene>
<keyword evidence="4" id="KW-1185">Reference proteome</keyword>
<dbReference type="PANTHER" id="PTHR12126">
    <property type="entry name" value="NADH-UBIQUINONE OXIDOREDUCTASE 39 KDA SUBUNIT-RELATED"/>
    <property type="match status" value="1"/>
</dbReference>
<accession>A0ABW5CXU6</accession>
<protein>
    <submittedName>
        <fullName evidence="3">SDR family oxidoreductase</fullName>
    </submittedName>
</protein>
<evidence type="ECO:0000256" key="1">
    <source>
        <dbReference type="SAM" id="Phobius"/>
    </source>
</evidence>
<dbReference type="Proteomes" id="UP001597374">
    <property type="component" value="Unassembled WGS sequence"/>
</dbReference>
<feature type="domain" description="NAD(P)-binding" evidence="2">
    <location>
        <begin position="7"/>
        <end position="145"/>
    </location>
</feature>
<reference evidence="4" key="1">
    <citation type="journal article" date="2019" name="Int. J. Syst. Evol. Microbiol.">
        <title>The Global Catalogue of Microorganisms (GCM) 10K type strain sequencing project: providing services to taxonomists for standard genome sequencing and annotation.</title>
        <authorList>
            <consortium name="The Broad Institute Genomics Platform"/>
            <consortium name="The Broad Institute Genome Sequencing Center for Infectious Disease"/>
            <person name="Wu L."/>
            <person name="Ma J."/>
        </authorList>
    </citation>
    <scope>NUCLEOTIDE SEQUENCE [LARGE SCALE GENOMIC DNA]</scope>
    <source>
        <strain evidence="4">CGMCC 4.1782</strain>
    </source>
</reference>
<dbReference type="EMBL" id="JBHUIM010000002">
    <property type="protein sequence ID" value="MFD2247261.1"/>
    <property type="molecule type" value="Genomic_DNA"/>
</dbReference>
<dbReference type="Gene3D" id="3.40.50.720">
    <property type="entry name" value="NAD(P)-binding Rossmann-like Domain"/>
    <property type="match status" value="1"/>
</dbReference>
<feature type="transmembrane region" description="Helical" evidence="1">
    <location>
        <begin position="455"/>
        <end position="476"/>
    </location>
</feature>
<name>A0ABW5CXU6_9BACT</name>
<dbReference type="RefSeq" id="WP_250430196.1">
    <property type="nucleotide sequence ID" value="NZ_JALPRR010000003.1"/>
</dbReference>
<proteinExistence type="predicted"/>
<organism evidence="3 4">
    <name type="scientific">Pontibacter ruber</name>
    <dbReference type="NCBI Taxonomy" id="1343895"/>
    <lineage>
        <taxon>Bacteria</taxon>
        <taxon>Pseudomonadati</taxon>
        <taxon>Bacteroidota</taxon>
        <taxon>Cytophagia</taxon>
        <taxon>Cytophagales</taxon>
        <taxon>Hymenobacteraceae</taxon>
        <taxon>Pontibacter</taxon>
    </lineage>
</organism>
<evidence type="ECO:0000313" key="3">
    <source>
        <dbReference type="EMBL" id="MFD2247261.1"/>
    </source>
</evidence>
<keyword evidence="1" id="KW-0472">Membrane</keyword>
<dbReference type="PANTHER" id="PTHR12126:SF11">
    <property type="entry name" value="NADH DEHYDROGENASE [UBIQUINONE] 1 ALPHA SUBCOMPLEX SUBUNIT 9, MITOCHONDRIAL"/>
    <property type="match status" value="1"/>
</dbReference>
<sequence>MKILLTGANGYIGKRLLPLLVELQHEVVCMVRDPRRFELADTLRHKVQVVQGDLLRPETLTQLPKDIKVAFYLVHSMGSDGKDFSASEAAAAQNFVSYLDTTSARQVIYLSGIANDARLSKHLASRRHVEDVLDQAKAALTVLRAAIIIGSGSASFEIIRDLVEKLPVMITPHWLNSWCQPIAIRDVLTYLSDVIGREDCYNKRFEIGGPDVLTYKQMLEKFAEVRHLKRYIFNVPVLTPRLSSYWLYFVTSTSYSIARNLVESLRNDVVVKDNTIQQLIPHKCLPYEDAIRLAFTRIEQNAVVSSWSDALVSGTMPLHYMDFIQVPEHGVLKDKKRMKFDRDPEEVLDNIWSIGGERGWYKTDFLWKIRGLLDKLVGGVGMRRGRRSPHDLRAGDSIDFWRVLLADRKSKRLLLYAEMKVPGEAWLQFRICEEPDGNYLEQLAVFRPYGLAGRLYWYVLVPFHFIIFGGMIRNIIGYGERQKQPAPA</sequence>
<dbReference type="SUPFAM" id="SSF51735">
    <property type="entry name" value="NAD(P)-binding Rossmann-fold domains"/>
    <property type="match status" value="1"/>
</dbReference>
<evidence type="ECO:0000313" key="4">
    <source>
        <dbReference type="Proteomes" id="UP001597374"/>
    </source>
</evidence>
<dbReference type="Pfam" id="PF11066">
    <property type="entry name" value="DUF2867"/>
    <property type="match status" value="1"/>
</dbReference>
<keyword evidence="1" id="KW-0812">Transmembrane</keyword>
<dbReference type="Pfam" id="PF13460">
    <property type="entry name" value="NAD_binding_10"/>
    <property type="match status" value="1"/>
</dbReference>
<dbReference type="InterPro" id="IPR021295">
    <property type="entry name" value="DUF2867"/>
</dbReference>
<dbReference type="InterPro" id="IPR036291">
    <property type="entry name" value="NAD(P)-bd_dom_sf"/>
</dbReference>
<evidence type="ECO:0000259" key="2">
    <source>
        <dbReference type="Pfam" id="PF13460"/>
    </source>
</evidence>